<proteinExistence type="inferred from homology"/>
<dbReference type="PANTHER" id="PTHR39428">
    <property type="entry name" value="F420H(2)-DEPENDENT QUINONE REDUCTASE RV1261C"/>
    <property type="match status" value="1"/>
</dbReference>
<comment type="caution">
    <text evidence="3">The sequence shown here is derived from an EMBL/GenBank/DDBJ whole genome shotgun (WGS) entry which is preliminary data.</text>
</comment>
<sequence>MTETIDLSRPGAYPPSEWNRAVVNEFRANGGKVGGVYEGLSLVLVHHIGVRSGIERITPLVPFVLDNRLFVFASKAGADEDPAWYHNLVAQPKTTIEFGAETYPAIARVLTGAERDEICAEQSAAQPAYAEFQRQTNRVIPVIELQRT</sequence>
<keyword evidence="4" id="KW-1185">Reference proteome</keyword>
<dbReference type="InterPro" id="IPR012349">
    <property type="entry name" value="Split_barrel_FMN-bd"/>
</dbReference>
<dbReference type="Proteomes" id="UP001550535">
    <property type="component" value="Unassembled WGS sequence"/>
</dbReference>
<reference evidence="3 4" key="1">
    <citation type="submission" date="2024-06" db="EMBL/GenBank/DDBJ databases">
        <title>The Natural Products Discovery Center: Release of the First 8490 Sequenced Strains for Exploring Actinobacteria Biosynthetic Diversity.</title>
        <authorList>
            <person name="Kalkreuter E."/>
            <person name="Kautsar S.A."/>
            <person name="Yang D."/>
            <person name="Bader C.D."/>
            <person name="Teijaro C.N."/>
            <person name="Fluegel L."/>
            <person name="Davis C.M."/>
            <person name="Simpson J.R."/>
            <person name="Lauterbach L."/>
            <person name="Steele A.D."/>
            <person name="Gui C."/>
            <person name="Meng S."/>
            <person name="Li G."/>
            <person name="Viehrig K."/>
            <person name="Ye F."/>
            <person name="Su P."/>
            <person name="Kiefer A.F."/>
            <person name="Nichols A."/>
            <person name="Cepeda A.J."/>
            <person name="Yan W."/>
            <person name="Fan B."/>
            <person name="Jiang Y."/>
            <person name="Adhikari A."/>
            <person name="Zheng C.-J."/>
            <person name="Schuster L."/>
            <person name="Cowan T.M."/>
            <person name="Smanski M.J."/>
            <person name="Chevrette M.G."/>
            <person name="De Carvalho L.P.S."/>
            <person name="Shen B."/>
        </authorList>
    </citation>
    <scope>NUCLEOTIDE SEQUENCE [LARGE SCALE GENOMIC DNA]</scope>
    <source>
        <strain evidence="3 4">NPDC019434</strain>
    </source>
</reference>
<dbReference type="RefSeq" id="WP_357808392.1">
    <property type="nucleotide sequence ID" value="NZ_JBEYBM010000022.1"/>
</dbReference>
<dbReference type="Pfam" id="PF04075">
    <property type="entry name" value="F420H2_quin_red"/>
    <property type="match status" value="1"/>
</dbReference>
<accession>A0ABV2XGM3</accession>
<dbReference type="Gene3D" id="2.30.110.10">
    <property type="entry name" value="Electron Transport, Fmn-binding Protein, Chain A"/>
    <property type="match status" value="1"/>
</dbReference>
<comment type="catalytic activity">
    <reaction evidence="2">
        <text>oxidized coenzyme F420-(gamma-L-Glu)(n) + a quinol + H(+) = reduced coenzyme F420-(gamma-L-Glu)(n) + a quinone</text>
        <dbReference type="Rhea" id="RHEA:39663"/>
        <dbReference type="Rhea" id="RHEA-COMP:12939"/>
        <dbReference type="Rhea" id="RHEA-COMP:14378"/>
        <dbReference type="ChEBI" id="CHEBI:15378"/>
        <dbReference type="ChEBI" id="CHEBI:24646"/>
        <dbReference type="ChEBI" id="CHEBI:132124"/>
        <dbReference type="ChEBI" id="CHEBI:133980"/>
        <dbReference type="ChEBI" id="CHEBI:139511"/>
    </reaction>
</comment>
<dbReference type="EMBL" id="JBEYBR010000074">
    <property type="protein sequence ID" value="MEU2125049.1"/>
    <property type="molecule type" value="Genomic_DNA"/>
</dbReference>
<protein>
    <submittedName>
        <fullName evidence="3">Nitroreductase/quinone reductase family protein</fullName>
    </submittedName>
</protein>
<organism evidence="3 4">
    <name type="scientific">Nocardia niwae</name>
    <dbReference type="NCBI Taxonomy" id="626084"/>
    <lineage>
        <taxon>Bacteria</taxon>
        <taxon>Bacillati</taxon>
        <taxon>Actinomycetota</taxon>
        <taxon>Actinomycetes</taxon>
        <taxon>Mycobacteriales</taxon>
        <taxon>Nocardiaceae</taxon>
        <taxon>Nocardia</taxon>
    </lineage>
</organism>
<evidence type="ECO:0000256" key="1">
    <source>
        <dbReference type="ARBA" id="ARBA00008710"/>
    </source>
</evidence>
<dbReference type="NCBIfam" id="TIGR00026">
    <property type="entry name" value="hi_GC_TIGR00026"/>
    <property type="match status" value="1"/>
</dbReference>
<evidence type="ECO:0000313" key="3">
    <source>
        <dbReference type="EMBL" id="MEU2125049.1"/>
    </source>
</evidence>
<dbReference type="InterPro" id="IPR004378">
    <property type="entry name" value="F420H2_quin_Rdtase"/>
</dbReference>
<name>A0ABV2XGM3_9NOCA</name>
<evidence type="ECO:0000313" key="4">
    <source>
        <dbReference type="Proteomes" id="UP001550535"/>
    </source>
</evidence>
<gene>
    <name evidence="3" type="ORF">ABZ507_24875</name>
</gene>
<dbReference type="PANTHER" id="PTHR39428:SF1">
    <property type="entry name" value="F420H(2)-DEPENDENT QUINONE REDUCTASE RV1261C"/>
    <property type="match status" value="1"/>
</dbReference>
<evidence type="ECO:0000256" key="2">
    <source>
        <dbReference type="ARBA" id="ARBA00049106"/>
    </source>
</evidence>
<comment type="similarity">
    <text evidence="1">Belongs to the F420H(2)-dependent quinone reductase family.</text>
</comment>